<keyword evidence="4" id="KW-1185">Reference proteome</keyword>
<feature type="region of interest" description="Disordered" evidence="1">
    <location>
        <begin position="1"/>
        <end position="41"/>
    </location>
</feature>
<gene>
    <name evidence="3" type="ORF">PACLA_8A003686</name>
</gene>
<protein>
    <submittedName>
        <fullName evidence="3">P2X purinoceptor 7-like</fullName>
    </submittedName>
</protein>
<evidence type="ECO:0000256" key="1">
    <source>
        <dbReference type="SAM" id="MobiDB-lite"/>
    </source>
</evidence>
<evidence type="ECO:0000313" key="3">
    <source>
        <dbReference type="EMBL" id="CAB3986488.1"/>
    </source>
</evidence>
<dbReference type="Proteomes" id="UP001152795">
    <property type="component" value="Unassembled WGS sequence"/>
</dbReference>
<name>A0A6S7G3K3_PARCT</name>
<feature type="domain" description="P2X purinoreceptor 7 intracellular" evidence="2">
    <location>
        <begin position="83"/>
        <end position="238"/>
    </location>
</feature>
<evidence type="ECO:0000259" key="2">
    <source>
        <dbReference type="Pfam" id="PF20478"/>
    </source>
</evidence>
<feature type="compositionally biased region" description="Basic and acidic residues" evidence="1">
    <location>
        <begin position="100"/>
        <end position="109"/>
    </location>
</feature>
<evidence type="ECO:0000313" key="4">
    <source>
        <dbReference type="Proteomes" id="UP001152795"/>
    </source>
</evidence>
<dbReference type="PANTHER" id="PTHR36981">
    <property type="entry name" value="ZGC:195170"/>
    <property type="match status" value="1"/>
</dbReference>
<dbReference type="EMBL" id="CACRXK020001021">
    <property type="protein sequence ID" value="CAB3986488.1"/>
    <property type="molecule type" value="Genomic_DNA"/>
</dbReference>
<reference evidence="3" key="1">
    <citation type="submission" date="2020-04" db="EMBL/GenBank/DDBJ databases">
        <authorList>
            <person name="Alioto T."/>
            <person name="Alioto T."/>
            <person name="Gomez Garrido J."/>
        </authorList>
    </citation>
    <scope>NUCLEOTIDE SEQUENCE</scope>
    <source>
        <strain evidence="3">A484AB</strain>
    </source>
</reference>
<dbReference type="Pfam" id="PF20478">
    <property type="entry name" value="P2RX7_C"/>
    <property type="match status" value="1"/>
</dbReference>
<organism evidence="3 4">
    <name type="scientific">Paramuricea clavata</name>
    <name type="common">Red gorgonian</name>
    <name type="synonym">Violescent sea-whip</name>
    <dbReference type="NCBI Taxonomy" id="317549"/>
    <lineage>
        <taxon>Eukaryota</taxon>
        <taxon>Metazoa</taxon>
        <taxon>Cnidaria</taxon>
        <taxon>Anthozoa</taxon>
        <taxon>Octocorallia</taxon>
        <taxon>Malacalcyonacea</taxon>
        <taxon>Plexauridae</taxon>
        <taxon>Paramuricea</taxon>
    </lineage>
</organism>
<dbReference type="InterPro" id="IPR046815">
    <property type="entry name" value="P2RX7_C"/>
</dbReference>
<feature type="region of interest" description="Disordered" evidence="1">
    <location>
        <begin position="97"/>
        <end position="121"/>
    </location>
</feature>
<sequence length="240" mass="27227">ERGENSQPTARTTSQRKSVAGFRLSHPSADSEETQREKEHEDVKDFIATLDEAMVRKVAVRGLRRGIGSMDYIHTLLIMEDDLDQTEHDEDMGAFEEDSGELRNDKDQPHSSAGPPEPHNHLPTSAPDWCVCGYCRPMTQEIENKCCRQKNCITLTSRFAKICLDPDVLELCIRNTGDIHNDQEDNSTRAFRKAGYRQFVLARHGHLGKGNRRVCPSCVVLKIRGRYPSVTGVYMGFREH</sequence>
<dbReference type="OrthoDB" id="5979249at2759"/>
<feature type="compositionally biased region" description="Polar residues" evidence="1">
    <location>
        <begin position="1"/>
        <end position="17"/>
    </location>
</feature>
<dbReference type="AlphaFoldDB" id="A0A6S7G3K3"/>
<feature type="non-terminal residue" evidence="3">
    <location>
        <position position="240"/>
    </location>
</feature>
<dbReference type="PANTHER" id="PTHR36981:SF3">
    <property type="entry name" value="UBIQUITIN-LIKE PROTEASE FAMILY PROFILE DOMAIN-CONTAINING PROTEIN"/>
    <property type="match status" value="1"/>
</dbReference>
<accession>A0A6S7G3K3</accession>
<proteinExistence type="predicted"/>
<comment type="caution">
    <text evidence="3">The sequence shown here is derived from an EMBL/GenBank/DDBJ whole genome shotgun (WGS) entry which is preliminary data.</text>
</comment>